<evidence type="ECO:0000256" key="1">
    <source>
        <dbReference type="SAM" id="Coils"/>
    </source>
</evidence>
<organism evidence="2 3">
    <name type="scientific">Rhodotorula mucilaginosa</name>
    <name type="common">Yeast</name>
    <name type="synonym">Rhodotorula rubra</name>
    <dbReference type="NCBI Taxonomy" id="5537"/>
    <lineage>
        <taxon>Eukaryota</taxon>
        <taxon>Fungi</taxon>
        <taxon>Dikarya</taxon>
        <taxon>Basidiomycota</taxon>
        <taxon>Pucciniomycotina</taxon>
        <taxon>Microbotryomycetes</taxon>
        <taxon>Sporidiobolales</taxon>
        <taxon>Sporidiobolaceae</taxon>
        <taxon>Rhodotorula</taxon>
    </lineage>
</organism>
<comment type="caution">
    <text evidence="2">The sequence shown here is derived from an EMBL/GenBank/DDBJ whole genome shotgun (WGS) entry which is preliminary data.</text>
</comment>
<sequence>MPTNSTRSSDAVAGNTTLLFLSRTLPVIQVVQKATAATFSIFAVVHLAAPLSALLPSKPAYLRSAENRANGVALLGREVYQSEWTEPILVWGSLTTHVLSGIALRWLRVWERVERRKVRKEEVKRRARELATIRPGRVEDELPALAKRTELEKDLVEDDLDEAEAELVATTTSDEEIVVPASKAAAAPLFPLPNVHERTGYLLIPFLAHHAWVHRLLPASPLPPISSLSPSFFNYSFTALSLTHESLILRAGSAVSYAAVAGLATYHGLVGWRIMLDSTAPRSLAPRRKRSTESHNSLIHQLTRGREWQAAWIALVTGLAVGTARIAGYLGGERIGQLPSFVTKRMEYVLRRGFAQI</sequence>
<gene>
    <name evidence="2" type="ORF">C6P46_005992</name>
</gene>
<feature type="coiled-coil region" evidence="1">
    <location>
        <begin position="146"/>
        <end position="173"/>
    </location>
</feature>
<name>A0A9P6W9J9_RHOMI</name>
<dbReference type="OrthoDB" id="10259513at2759"/>
<reference evidence="2 3" key="1">
    <citation type="submission" date="2020-11" db="EMBL/GenBank/DDBJ databases">
        <title>Kefir isolates.</title>
        <authorList>
            <person name="Marcisauskas S."/>
            <person name="Kim Y."/>
            <person name="Blasche S."/>
        </authorList>
    </citation>
    <scope>NUCLEOTIDE SEQUENCE [LARGE SCALE GENOMIC DNA]</scope>
    <source>
        <strain evidence="2 3">KR</strain>
    </source>
</reference>
<dbReference type="GO" id="GO:0055088">
    <property type="term" value="P:lipid homeostasis"/>
    <property type="evidence" value="ECO:0007669"/>
    <property type="project" value="InterPro"/>
</dbReference>
<dbReference type="PANTHER" id="PTHR38409:SF1">
    <property type="entry name" value="MITOCHONDRIAL ADAPTER PROTEIN MCP1"/>
    <property type="match status" value="1"/>
</dbReference>
<dbReference type="InterPro" id="IPR039960">
    <property type="entry name" value="MCP1"/>
</dbReference>
<dbReference type="EMBL" id="PUHQ01000007">
    <property type="protein sequence ID" value="KAG0665898.1"/>
    <property type="molecule type" value="Genomic_DNA"/>
</dbReference>
<evidence type="ECO:0008006" key="4">
    <source>
        <dbReference type="Google" id="ProtNLM"/>
    </source>
</evidence>
<dbReference type="AlphaFoldDB" id="A0A9P6W9J9"/>
<accession>A0A9P6W9J9</accession>
<proteinExistence type="predicted"/>
<evidence type="ECO:0000313" key="2">
    <source>
        <dbReference type="EMBL" id="KAG0665898.1"/>
    </source>
</evidence>
<keyword evidence="3" id="KW-1185">Reference proteome</keyword>
<dbReference type="Proteomes" id="UP000777482">
    <property type="component" value="Unassembled WGS sequence"/>
</dbReference>
<dbReference type="PANTHER" id="PTHR38409">
    <property type="entry name" value="MDM10-COMPLEMENTING PROTEIN 1"/>
    <property type="match status" value="1"/>
</dbReference>
<keyword evidence="1" id="KW-0175">Coiled coil</keyword>
<protein>
    <recommendedName>
        <fullName evidence="4">Mitochondrial adapter protein MCP1 transmembrane domain-containing protein</fullName>
    </recommendedName>
</protein>
<evidence type="ECO:0000313" key="3">
    <source>
        <dbReference type="Proteomes" id="UP000777482"/>
    </source>
</evidence>